<dbReference type="GO" id="GO:0005886">
    <property type="term" value="C:plasma membrane"/>
    <property type="evidence" value="ECO:0007669"/>
    <property type="project" value="UniProtKB-SubCell"/>
</dbReference>
<dbReference type="STRING" id="525904.Tter_2615"/>
<dbReference type="InterPro" id="IPR035906">
    <property type="entry name" value="MetI-like_sf"/>
</dbReference>
<organism evidence="9 10">
    <name type="scientific">Thermobaculum terrenum (strain ATCC BAA-798 / CCMEE 7001 / YNP1)</name>
    <dbReference type="NCBI Taxonomy" id="525904"/>
    <lineage>
        <taxon>Bacteria</taxon>
        <taxon>Bacillati</taxon>
        <taxon>Chloroflexota</taxon>
        <taxon>Chloroflexia</taxon>
        <taxon>Candidatus Thermobaculales</taxon>
        <taxon>Candidatus Thermobaculaceae</taxon>
        <taxon>Thermobaculum</taxon>
    </lineage>
</organism>
<feature type="transmembrane region" description="Helical" evidence="7">
    <location>
        <begin position="224"/>
        <end position="241"/>
    </location>
</feature>
<feature type="domain" description="ABC transmembrane type-1" evidence="8">
    <location>
        <begin position="85"/>
        <end position="297"/>
    </location>
</feature>
<keyword evidence="10" id="KW-1185">Reference proteome</keyword>
<name>D1CID2_THET1</name>
<dbReference type="RefSeq" id="WP_012876534.1">
    <property type="nucleotide sequence ID" value="NC_013526.1"/>
</dbReference>
<dbReference type="Proteomes" id="UP000000323">
    <property type="component" value="Chromosome 2"/>
</dbReference>
<feature type="transmembrane region" description="Helical" evidence="7">
    <location>
        <begin position="23"/>
        <end position="51"/>
    </location>
</feature>
<feature type="transmembrane region" description="Helical" evidence="7">
    <location>
        <begin position="278"/>
        <end position="301"/>
    </location>
</feature>
<accession>D1CID2</accession>
<keyword evidence="4 7" id="KW-0812">Transmembrane</keyword>
<dbReference type="EMBL" id="CP001826">
    <property type="protein sequence ID" value="ACZ43503.1"/>
    <property type="molecule type" value="Genomic_DNA"/>
</dbReference>
<evidence type="ECO:0000256" key="3">
    <source>
        <dbReference type="ARBA" id="ARBA00022475"/>
    </source>
</evidence>
<evidence type="ECO:0000256" key="1">
    <source>
        <dbReference type="ARBA" id="ARBA00004651"/>
    </source>
</evidence>
<dbReference type="Gene3D" id="1.10.3720.10">
    <property type="entry name" value="MetI-like"/>
    <property type="match status" value="1"/>
</dbReference>
<evidence type="ECO:0000256" key="6">
    <source>
        <dbReference type="ARBA" id="ARBA00023136"/>
    </source>
</evidence>
<protein>
    <submittedName>
        <fullName evidence="9">Binding-protein-dependent transport systems inner membrane component</fullName>
    </submittedName>
</protein>
<evidence type="ECO:0000256" key="5">
    <source>
        <dbReference type="ARBA" id="ARBA00022989"/>
    </source>
</evidence>
<keyword evidence="3" id="KW-1003">Cell membrane</keyword>
<evidence type="ECO:0000313" key="9">
    <source>
        <dbReference type="EMBL" id="ACZ43503.1"/>
    </source>
</evidence>
<evidence type="ECO:0000313" key="10">
    <source>
        <dbReference type="Proteomes" id="UP000000323"/>
    </source>
</evidence>
<feature type="transmembrane region" description="Helical" evidence="7">
    <location>
        <begin position="91"/>
        <end position="110"/>
    </location>
</feature>
<dbReference type="KEGG" id="ttr:Tter_2615"/>
<dbReference type="eggNOG" id="COG1175">
    <property type="taxonomic scope" value="Bacteria"/>
</dbReference>
<gene>
    <name evidence="9" type="ordered locus">Tter_2615</name>
</gene>
<dbReference type="Pfam" id="PF00528">
    <property type="entry name" value="BPD_transp_1"/>
    <property type="match status" value="1"/>
</dbReference>
<evidence type="ECO:0000256" key="7">
    <source>
        <dbReference type="RuleBase" id="RU363032"/>
    </source>
</evidence>
<dbReference type="SUPFAM" id="SSF161098">
    <property type="entry name" value="MetI-like"/>
    <property type="match status" value="1"/>
</dbReference>
<evidence type="ECO:0000256" key="4">
    <source>
        <dbReference type="ARBA" id="ARBA00022692"/>
    </source>
</evidence>
<dbReference type="PANTHER" id="PTHR30193">
    <property type="entry name" value="ABC TRANSPORTER PERMEASE PROTEIN"/>
    <property type="match status" value="1"/>
</dbReference>
<dbReference type="HOGENOM" id="CLU_016047_0_2_0"/>
<comment type="subcellular location">
    <subcellularLocation>
        <location evidence="1 7">Cell membrane</location>
        <topology evidence="1 7">Multi-pass membrane protein</topology>
    </subcellularLocation>
</comment>
<dbReference type="InterPro" id="IPR051393">
    <property type="entry name" value="ABC_transporter_permease"/>
</dbReference>
<keyword evidence="2 7" id="KW-0813">Transport</keyword>
<feature type="transmembrane region" description="Helical" evidence="7">
    <location>
        <begin position="122"/>
        <end position="143"/>
    </location>
</feature>
<dbReference type="InterPro" id="IPR000515">
    <property type="entry name" value="MetI-like"/>
</dbReference>
<dbReference type="PROSITE" id="PS50928">
    <property type="entry name" value="ABC_TM1"/>
    <property type="match status" value="1"/>
</dbReference>
<comment type="similarity">
    <text evidence="7">Belongs to the binding-protein-dependent transport system permease family.</text>
</comment>
<reference evidence="10" key="1">
    <citation type="journal article" date="2010" name="Stand. Genomic Sci.">
        <title>Complete genome sequence of 'Thermobaculum terrenum' type strain (YNP1).</title>
        <authorList>
            <person name="Kiss H."/>
            <person name="Cleland D."/>
            <person name="Lapidus A."/>
            <person name="Lucas S."/>
            <person name="Glavina Del Rio T."/>
            <person name="Nolan M."/>
            <person name="Tice H."/>
            <person name="Han C."/>
            <person name="Goodwin L."/>
            <person name="Pitluck S."/>
            <person name="Liolios K."/>
            <person name="Ivanova N."/>
            <person name="Mavromatis K."/>
            <person name="Ovchinnikova G."/>
            <person name="Pati A."/>
            <person name="Chen A."/>
            <person name="Palaniappan K."/>
            <person name="Land M."/>
            <person name="Hauser L."/>
            <person name="Chang Y."/>
            <person name="Jeffries C."/>
            <person name="Lu M."/>
            <person name="Brettin T."/>
            <person name="Detter J."/>
            <person name="Goker M."/>
            <person name="Tindall B."/>
            <person name="Beck B."/>
            <person name="McDermott T."/>
            <person name="Woyke T."/>
            <person name="Bristow J."/>
            <person name="Eisen J."/>
            <person name="Markowitz V."/>
            <person name="Hugenholtz P."/>
            <person name="Kyrpides N."/>
            <person name="Klenk H."/>
            <person name="Cheng J."/>
        </authorList>
    </citation>
    <scope>NUCLEOTIDE SEQUENCE [LARGE SCALE GENOMIC DNA]</scope>
    <source>
        <strain evidence="10">ATCC BAA-798 / YNP1</strain>
    </source>
</reference>
<evidence type="ECO:0000259" key="8">
    <source>
        <dbReference type="PROSITE" id="PS50928"/>
    </source>
</evidence>
<sequence length="307" mass="34666">MVITRQLGARRVRSRPPGHSRRMVFVATWLTPIMLLFVVFSFLPIAMVIWLSLHRYNQLSPTVPFVGLRNYTFAFTKDPFFLNALGNTLKFALVAVPLNIVTSLPIAIGLNRISRLRALFRASFFMPTITSAVIVSLIWQPIYDPMAGWLNTFLSALGLPTRAWLADPSTALWAVMVAALWQDLGYNIIVFLAGLQGIPEEFYDAAKVDGAGAWARFRYITLPLLQRTLAFVLVLTMISYLQEFTHVQVMTGGGPIHASETLVLYIYLKGFQDFQMGYASAMSVVLMLIILLITLVQLRLLRARWEY</sequence>
<dbReference type="PANTHER" id="PTHR30193:SF37">
    <property type="entry name" value="INNER MEMBRANE ABC TRANSPORTER PERMEASE PROTEIN YCJO"/>
    <property type="match status" value="1"/>
</dbReference>
<keyword evidence="6 7" id="KW-0472">Membrane</keyword>
<keyword evidence="5 7" id="KW-1133">Transmembrane helix</keyword>
<evidence type="ECO:0000256" key="2">
    <source>
        <dbReference type="ARBA" id="ARBA00022448"/>
    </source>
</evidence>
<dbReference type="AlphaFoldDB" id="D1CID2"/>
<proteinExistence type="inferred from homology"/>
<dbReference type="GO" id="GO:0055085">
    <property type="term" value="P:transmembrane transport"/>
    <property type="evidence" value="ECO:0007669"/>
    <property type="project" value="InterPro"/>
</dbReference>
<dbReference type="CDD" id="cd06261">
    <property type="entry name" value="TM_PBP2"/>
    <property type="match status" value="1"/>
</dbReference>